<dbReference type="InterPro" id="IPR050330">
    <property type="entry name" value="Bact_OuterMem_StrucFunc"/>
</dbReference>
<dbReference type="PANTHER" id="PTHR30329">
    <property type="entry name" value="STATOR ELEMENT OF FLAGELLAR MOTOR COMPLEX"/>
    <property type="match status" value="1"/>
</dbReference>
<dbReference type="AlphaFoldDB" id="A0AA37SJD4"/>
<dbReference type="EMBL" id="BSOH01000001">
    <property type="protein sequence ID" value="GLR15586.1"/>
    <property type="molecule type" value="Genomic_DNA"/>
</dbReference>
<accession>A0AA37SJD4</accession>
<dbReference type="SUPFAM" id="SSF103088">
    <property type="entry name" value="OmpA-like"/>
    <property type="match status" value="1"/>
</dbReference>
<keyword evidence="7" id="KW-1185">Reference proteome</keyword>
<dbReference type="CDD" id="cd07185">
    <property type="entry name" value="OmpA_C-like"/>
    <property type="match status" value="1"/>
</dbReference>
<evidence type="ECO:0000256" key="1">
    <source>
        <dbReference type="ARBA" id="ARBA00004442"/>
    </source>
</evidence>
<comment type="caution">
    <text evidence="6">The sequence shown here is derived from an EMBL/GenBank/DDBJ whole genome shotgun (WGS) entry which is preliminary data.</text>
</comment>
<name>A0AA37SJD4_9BACT</name>
<dbReference type="Proteomes" id="UP001156666">
    <property type="component" value="Unassembled WGS sequence"/>
</dbReference>
<organism evidence="6 7">
    <name type="scientific">Portibacter lacus</name>
    <dbReference type="NCBI Taxonomy" id="1099794"/>
    <lineage>
        <taxon>Bacteria</taxon>
        <taxon>Pseudomonadati</taxon>
        <taxon>Bacteroidota</taxon>
        <taxon>Saprospiria</taxon>
        <taxon>Saprospirales</taxon>
        <taxon>Haliscomenobacteraceae</taxon>
        <taxon>Portibacter</taxon>
    </lineage>
</organism>
<dbReference type="InterPro" id="IPR006665">
    <property type="entry name" value="OmpA-like"/>
</dbReference>
<protein>
    <recommendedName>
        <fullName evidence="5">OmpA-like domain-containing protein</fullName>
    </recommendedName>
</protein>
<evidence type="ECO:0000256" key="2">
    <source>
        <dbReference type="ARBA" id="ARBA00023136"/>
    </source>
</evidence>
<dbReference type="SUPFAM" id="SSF49464">
    <property type="entry name" value="Carboxypeptidase regulatory domain-like"/>
    <property type="match status" value="1"/>
</dbReference>
<evidence type="ECO:0000313" key="6">
    <source>
        <dbReference type="EMBL" id="GLR15586.1"/>
    </source>
</evidence>
<gene>
    <name evidence="6" type="ORF">GCM10007940_02010</name>
</gene>
<evidence type="ECO:0000256" key="3">
    <source>
        <dbReference type="ARBA" id="ARBA00023237"/>
    </source>
</evidence>
<dbReference type="InterPro" id="IPR008969">
    <property type="entry name" value="CarboxyPept-like_regulatory"/>
</dbReference>
<dbReference type="GO" id="GO:0009279">
    <property type="term" value="C:cell outer membrane"/>
    <property type="evidence" value="ECO:0007669"/>
    <property type="project" value="UniProtKB-SubCell"/>
</dbReference>
<reference evidence="6" key="2">
    <citation type="submission" date="2023-01" db="EMBL/GenBank/DDBJ databases">
        <title>Draft genome sequence of Portibacter lacus strain NBRC 108769.</title>
        <authorList>
            <person name="Sun Q."/>
            <person name="Mori K."/>
        </authorList>
    </citation>
    <scope>NUCLEOTIDE SEQUENCE</scope>
    <source>
        <strain evidence="6">NBRC 108769</strain>
    </source>
</reference>
<comment type="subcellular location">
    <subcellularLocation>
        <location evidence="1">Cell outer membrane</location>
    </subcellularLocation>
</comment>
<dbReference type="Gene3D" id="3.30.1330.60">
    <property type="entry name" value="OmpA-like domain"/>
    <property type="match status" value="1"/>
</dbReference>
<dbReference type="PRINTS" id="PR01021">
    <property type="entry name" value="OMPADOMAIN"/>
</dbReference>
<dbReference type="Gene3D" id="2.60.40.1120">
    <property type="entry name" value="Carboxypeptidase-like, regulatory domain"/>
    <property type="match status" value="1"/>
</dbReference>
<feature type="domain" description="OmpA-like" evidence="5">
    <location>
        <begin position="213"/>
        <end position="333"/>
    </location>
</feature>
<keyword evidence="2 4" id="KW-0472">Membrane</keyword>
<dbReference type="InterPro" id="IPR036737">
    <property type="entry name" value="OmpA-like_sf"/>
</dbReference>
<evidence type="ECO:0000256" key="4">
    <source>
        <dbReference type="PROSITE-ProRule" id="PRU00473"/>
    </source>
</evidence>
<dbReference type="PROSITE" id="PS51123">
    <property type="entry name" value="OMPA_2"/>
    <property type="match status" value="1"/>
</dbReference>
<evidence type="ECO:0000313" key="7">
    <source>
        <dbReference type="Proteomes" id="UP001156666"/>
    </source>
</evidence>
<keyword evidence="3" id="KW-0998">Cell outer membrane</keyword>
<dbReference type="InterPro" id="IPR006664">
    <property type="entry name" value="OMP_bac"/>
</dbReference>
<evidence type="ECO:0000259" key="5">
    <source>
        <dbReference type="PROSITE" id="PS51123"/>
    </source>
</evidence>
<dbReference type="Pfam" id="PF00691">
    <property type="entry name" value="OmpA"/>
    <property type="match status" value="1"/>
</dbReference>
<reference evidence="6" key="1">
    <citation type="journal article" date="2014" name="Int. J. Syst. Evol. Microbiol.">
        <title>Complete genome sequence of Corynebacterium casei LMG S-19264T (=DSM 44701T), isolated from a smear-ripened cheese.</title>
        <authorList>
            <consortium name="US DOE Joint Genome Institute (JGI-PGF)"/>
            <person name="Walter F."/>
            <person name="Albersmeier A."/>
            <person name="Kalinowski J."/>
            <person name="Ruckert C."/>
        </authorList>
    </citation>
    <scope>NUCLEOTIDE SEQUENCE</scope>
    <source>
        <strain evidence="6">NBRC 108769</strain>
    </source>
</reference>
<dbReference type="PANTHER" id="PTHR30329:SF21">
    <property type="entry name" value="LIPOPROTEIN YIAD-RELATED"/>
    <property type="match status" value="1"/>
</dbReference>
<proteinExistence type="predicted"/>
<sequence length="364" mass="41568">MSIGQNYTVSGEVVDKDNFRPLDEALIEVYRDSILLSNFVETDFTGGFEILLPKDGIYTLQFVRSGYREGQIIVDTKNDNMDLRIRLMRLPGYEFQATIKDLIVKSGKKSLGKEIKNFKIEIYNNTTNKEVKVVEDDPKNSFMTTFERGNHYTMLIRKKGYFAKRIEAYVNIDGCILCFEGLGNAFIPEINEVTTDGNEKGSLITDIPLRKIVKDEAIRLDNIYYDFDKWEIRSDARQPLNDLVQILKRNPIIIELGSHTDSRGTDEYNMTLSDKRAQAAVDYIIGKGIKASRITAKGYGEAMPLNGCSNDVDCTEAEFQFNRRTEFKVTGFIESSSFDKKSLKQIIEEERVAKRRSVEVLEGL</sequence>